<evidence type="ECO:0000313" key="2">
    <source>
        <dbReference type="EMBL" id="KAK4222672.1"/>
    </source>
</evidence>
<dbReference type="Pfam" id="PF06985">
    <property type="entry name" value="HET"/>
    <property type="match status" value="1"/>
</dbReference>
<accession>A0AAN6YTR5</accession>
<dbReference type="Proteomes" id="UP001301958">
    <property type="component" value="Unassembled WGS sequence"/>
</dbReference>
<dbReference type="PANTHER" id="PTHR33112">
    <property type="entry name" value="DOMAIN PROTEIN, PUTATIVE-RELATED"/>
    <property type="match status" value="1"/>
</dbReference>
<dbReference type="AlphaFoldDB" id="A0AAN6YTR5"/>
<reference evidence="2" key="2">
    <citation type="submission" date="2023-05" db="EMBL/GenBank/DDBJ databases">
        <authorList>
            <consortium name="Lawrence Berkeley National Laboratory"/>
            <person name="Steindorff A."/>
            <person name="Hensen N."/>
            <person name="Bonometti L."/>
            <person name="Westerberg I."/>
            <person name="Brannstrom I.O."/>
            <person name="Guillou S."/>
            <person name="Cros-Aarteil S."/>
            <person name="Calhoun S."/>
            <person name="Haridas S."/>
            <person name="Kuo A."/>
            <person name="Mondo S."/>
            <person name="Pangilinan J."/>
            <person name="Riley R."/>
            <person name="Labutti K."/>
            <person name="Andreopoulos B."/>
            <person name="Lipzen A."/>
            <person name="Chen C."/>
            <person name="Yanf M."/>
            <person name="Daum C."/>
            <person name="Ng V."/>
            <person name="Clum A."/>
            <person name="Ohm R."/>
            <person name="Martin F."/>
            <person name="Silar P."/>
            <person name="Natvig D."/>
            <person name="Lalanne C."/>
            <person name="Gautier V."/>
            <person name="Ament-Velasquez S.L."/>
            <person name="Kruys A."/>
            <person name="Hutchinson M.I."/>
            <person name="Powell A.J."/>
            <person name="Barry K."/>
            <person name="Miller A.N."/>
            <person name="Grigoriev I.V."/>
            <person name="Debuchy R."/>
            <person name="Gladieux P."/>
            <person name="Thoren M.H."/>
            <person name="Johannesson H."/>
        </authorList>
    </citation>
    <scope>NUCLEOTIDE SEQUENCE</scope>
    <source>
        <strain evidence="2">CBS 990.96</strain>
    </source>
</reference>
<protein>
    <submittedName>
        <fullName evidence="2">Heterokaryon incompatibility protein-domain-containing protein</fullName>
    </submittedName>
</protein>
<evidence type="ECO:0000313" key="3">
    <source>
        <dbReference type="Proteomes" id="UP001301958"/>
    </source>
</evidence>
<reference evidence="2" key="1">
    <citation type="journal article" date="2023" name="Mol. Phylogenet. Evol.">
        <title>Genome-scale phylogeny and comparative genomics of the fungal order Sordariales.</title>
        <authorList>
            <person name="Hensen N."/>
            <person name="Bonometti L."/>
            <person name="Westerberg I."/>
            <person name="Brannstrom I.O."/>
            <person name="Guillou S."/>
            <person name="Cros-Aarteil S."/>
            <person name="Calhoun S."/>
            <person name="Haridas S."/>
            <person name="Kuo A."/>
            <person name="Mondo S."/>
            <person name="Pangilinan J."/>
            <person name="Riley R."/>
            <person name="LaButti K."/>
            <person name="Andreopoulos B."/>
            <person name="Lipzen A."/>
            <person name="Chen C."/>
            <person name="Yan M."/>
            <person name="Daum C."/>
            <person name="Ng V."/>
            <person name="Clum A."/>
            <person name="Steindorff A."/>
            <person name="Ohm R.A."/>
            <person name="Martin F."/>
            <person name="Silar P."/>
            <person name="Natvig D.O."/>
            <person name="Lalanne C."/>
            <person name="Gautier V."/>
            <person name="Ament-Velasquez S.L."/>
            <person name="Kruys A."/>
            <person name="Hutchinson M.I."/>
            <person name="Powell A.J."/>
            <person name="Barry K."/>
            <person name="Miller A.N."/>
            <person name="Grigoriev I.V."/>
            <person name="Debuchy R."/>
            <person name="Gladieux P."/>
            <person name="Hiltunen Thoren M."/>
            <person name="Johannesson H."/>
        </authorList>
    </citation>
    <scope>NUCLEOTIDE SEQUENCE</scope>
    <source>
        <strain evidence="2">CBS 990.96</strain>
    </source>
</reference>
<evidence type="ECO:0000259" key="1">
    <source>
        <dbReference type="Pfam" id="PF06985"/>
    </source>
</evidence>
<dbReference type="EMBL" id="MU865459">
    <property type="protein sequence ID" value="KAK4222672.1"/>
    <property type="molecule type" value="Genomic_DNA"/>
</dbReference>
<dbReference type="InterPro" id="IPR010730">
    <property type="entry name" value="HET"/>
</dbReference>
<dbReference type="PANTHER" id="PTHR33112:SF16">
    <property type="entry name" value="HETEROKARYON INCOMPATIBILITY DOMAIN-CONTAINING PROTEIN"/>
    <property type="match status" value="1"/>
</dbReference>
<proteinExistence type="predicted"/>
<organism evidence="2 3">
    <name type="scientific">Podospora fimiseda</name>
    <dbReference type="NCBI Taxonomy" id="252190"/>
    <lineage>
        <taxon>Eukaryota</taxon>
        <taxon>Fungi</taxon>
        <taxon>Dikarya</taxon>
        <taxon>Ascomycota</taxon>
        <taxon>Pezizomycotina</taxon>
        <taxon>Sordariomycetes</taxon>
        <taxon>Sordariomycetidae</taxon>
        <taxon>Sordariales</taxon>
        <taxon>Podosporaceae</taxon>
        <taxon>Podospora</taxon>
    </lineage>
</organism>
<gene>
    <name evidence="2" type="ORF">QBC38DRAFT_72996</name>
</gene>
<comment type="caution">
    <text evidence="2">The sequence shown here is derived from an EMBL/GenBank/DDBJ whole genome shotgun (WGS) entry which is preliminary data.</text>
</comment>
<sequence length="683" mass="76685">MSDHVESPGENPKLSECKICDAISDAFTDPDFEFLVGLLGEWKDVVTSSPCTFHPALILSCDALESMPENDRVNSTLYIGTASGTTHVSLAIVAPDGCSNEMSLQALHVPDGPLLNPDLGRGRLVDEHWVDIDLLREWEQKCRKEHGMTCGGPHDDHSNHLSSMQPVWLIDVWQRCLVKASVAPEYTALSYVWGGFRPFTTLLSNIHQLQVPFSLDSGPNIPRTVSDAIMLTQNLGIRYLWVDALCIVQDDEDHRNSQIASMAGIFANASLTIVIASGVHSNTGLPGLPGTCTETSRSVQQEVFRLCNGLQGLKLQRPREYLWRPSQPWGRRVWTIQEDLFAKRRLVYMDGWFHWQCSKSTWQEDSTSSQGLTSDDLEFGVWDDLRDIRRELGPGKAPNIWALVDCFRQFVRAEITYAEDILDAFAGAATAIALSYPGGFISGLPMSLFYLSVLWDGYGELKRRRATRVENQVKLPTWSWAGWSGDIYMPLNAMRSATGTFQEAKEVITPILEWRYHLSLEDPGVPIPHYNFKENPNPSYFSISAISQIVAPYISCSTRRAYLQSEDVLSGFDKPTIITMRDSQGTFAGVLYPHSSDDIPSDPAALYEVVEVAAAKMAWSEQSRRFYSNRIVNPPTDGDEPFEFFYILWIEWEGGVAYRKGNGQVVKCQWESLSLEKIHLMMG</sequence>
<keyword evidence="3" id="KW-1185">Reference proteome</keyword>
<name>A0AAN6YTR5_9PEZI</name>
<feature type="domain" description="Heterokaryon incompatibility" evidence="1">
    <location>
        <begin position="186"/>
        <end position="338"/>
    </location>
</feature>